<evidence type="ECO:0000313" key="1">
    <source>
        <dbReference type="EMBL" id="KXB02092.1"/>
    </source>
</evidence>
<accession>A0A133V6N8</accession>
<organism evidence="1 2">
    <name type="scientific">candidate division MSBL1 archaeon SCGC-AAA261F17</name>
    <dbReference type="NCBI Taxonomy" id="1698274"/>
    <lineage>
        <taxon>Archaea</taxon>
        <taxon>Methanobacteriati</taxon>
        <taxon>Methanobacteriota</taxon>
        <taxon>candidate division MSBL1</taxon>
    </lineage>
</organism>
<name>A0A133V6N8_9EURY</name>
<dbReference type="Proteomes" id="UP000070035">
    <property type="component" value="Unassembled WGS sequence"/>
</dbReference>
<dbReference type="AlphaFoldDB" id="A0A133V6N8"/>
<keyword evidence="2" id="KW-1185">Reference proteome</keyword>
<reference evidence="1 2" key="1">
    <citation type="journal article" date="2016" name="Sci. Rep.">
        <title>Metabolic traits of an uncultured archaeal lineage -MSBL1- from brine pools of the Red Sea.</title>
        <authorList>
            <person name="Mwirichia R."/>
            <person name="Alam I."/>
            <person name="Rashid M."/>
            <person name="Vinu M."/>
            <person name="Ba-Alawi W."/>
            <person name="Anthony Kamau A."/>
            <person name="Kamanda Ngugi D."/>
            <person name="Goker M."/>
            <person name="Klenk H.P."/>
            <person name="Bajic V."/>
            <person name="Stingl U."/>
        </authorList>
    </citation>
    <scope>NUCLEOTIDE SEQUENCE [LARGE SCALE GENOMIC DNA]</scope>
    <source>
        <strain evidence="1">SCGC-AAA261F17</strain>
    </source>
</reference>
<proteinExistence type="predicted"/>
<sequence length="140" mass="15493">MLIEKEEPDVSYVLTSDYSYDYVDEEGGFDKSSGEVIADAAEKIGTEVKFMKCDTFDPEEIGEKIGEILGGLDPDDEIIINYTAGSATIKIILGTTAVAISRFMENLRIVYAIRYPDGTEKYLDQTEALGKLFTQLNQAV</sequence>
<comment type="caution">
    <text evidence="1">The sequence shown here is derived from an EMBL/GenBank/DDBJ whole genome shotgun (WGS) entry which is preliminary data.</text>
</comment>
<evidence type="ECO:0008006" key="3">
    <source>
        <dbReference type="Google" id="ProtNLM"/>
    </source>
</evidence>
<evidence type="ECO:0000313" key="2">
    <source>
        <dbReference type="Proteomes" id="UP000070035"/>
    </source>
</evidence>
<gene>
    <name evidence="1" type="ORF">AKJ44_01385</name>
</gene>
<dbReference type="EMBL" id="LHXY01000013">
    <property type="protein sequence ID" value="KXB02092.1"/>
    <property type="molecule type" value="Genomic_DNA"/>
</dbReference>
<protein>
    <recommendedName>
        <fullName evidence="3">CRISPR system ring nuclease SSO1393-like domain-containing protein</fullName>
    </recommendedName>
</protein>